<evidence type="ECO:0000256" key="5">
    <source>
        <dbReference type="ARBA" id="ARBA00022722"/>
    </source>
</evidence>
<comment type="cofactor">
    <cofactor evidence="13">
        <name>iron-sulfur cluster</name>
        <dbReference type="ChEBI" id="CHEBI:30408"/>
    </cofactor>
</comment>
<protein>
    <recommendedName>
        <fullName evidence="4 13">CRISPR-associated exonuclease Cas4</fullName>
        <ecNumber evidence="3 13">3.1.12.1</ecNumber>
    </recommendedName>
</protein>
<keyword evidence="12 13" id="KW-0464">Manganese</keyword>
<dbReference type="GO" id="GO:0051536">
    <property type="term" value="F:iron-sulfur cluster binding"/>
    <property type="evidence" value="ECO:0007669"/>
    <property type="project" value="UniProtKB-KW"/>
</dbReference>
<keyword evidence="16" id="KW-1185">Reference proteome</keyword>
<dbReference type="RefSeq" id="WP_245971519.1">
    <property type="nucleotide sequence ID" value="NZ_QXDL01000018.1"/>
</dbReference>
<evidence type="ECO:0000256" key="12">
    <source>
        <dbReference type="ARBA" id="ARBA00023211"/>
    </source>
</evidence>
<dbReference type="EC" id="3.1.12.1" evidence="3 13"/>
<comment type="function">
    <text evidence="13">CRISPR (clustered regularly interspaced short palindromic repeat) is an adaptive immune system that provides protection against mobile genetic elements (viruses, transposable elements and conjugative plasmids). CRISPR clusters contain sequences complementary to antecedent mobile elements and target invading nucleic acids. CRISPR clusters are transcribed and processed into CRISPR RNA (crRNA).</text>
</comment>
<comment type="similarity">
    <text evidence="2 13">Belongs to the CRISPR-associated exonuclease Cas4 family.</text>
</comment>
<evidence type="ECO:0000256" key="9">
    <source>
        <dbReference type="ARBA" id="ARBA00023004"/>
    </source>
</evidence>
<organism evidence="15 16">
    <name type="scientific">Calidithermus terrae</name>
    <dbReference type="NCBI Taxonomy" id="1408545"/>
    <lineage>
        <taxon>Bacteria</taxon>
        <taxon>Thermotogati</taxon>
        <taxon>Deinococcota</taxon>
        <taxon>Deinococci</taxon>
        <taxon>Thermales</taxon>
        <taxon>Thermaceae</taxon>
        <taxon>Calidithermus</taxon>
    </lineage>
</organism>
<evidence type="ECO:0000256" key="13">
    <source>
        <dbReference type="RuleBase" id="RU365022"/>
    </source>
</evidence>
<dbReference type="Proteomes" id="UP000265715">
    <property type="component" value="Unassembled WGS sequence"/>
</dbReference>
<dbReference type="Pfam" id="PF01930">
    <property type="entry name" value="Cas_Cas4"/>
    <property type="match status" value="1"/>
</dbReference>
<dbReference type="EMBL" id="QXDL01000018">
    <property type="protein sequence ID" value="RIH89770.1"/>
    <property type="molecule type" value="Genomic_DNA"/>
</dbReference>
<dbReference type="InterPro" id="IPR051827">
    <property type="entry name" value="Cas4_exonuclease"/>
</dbReference>
<accession>A0A399F1B2</accession>
<evidence type="ECO:0000256" key="4">
    <source>
        <dbReference type="ARBA" id="ARBA00020049"/>
    </source>
</evidence>
<evidence type="ECO:0000256" key="6">
    <source>
        <dbReference type="ARBA" id="ARBA00022723"/>
    </source>
</evidence>
<evidence type="ECO:0000256" key="1">
    <source>
        <dbReference type="ARBA" id="ARBA00001966"/>
    </source>
</evidence>
<keyword evidence="11 13" id="KW-0051">Antiviral defense</keyword>
<gene>
    <name evidence="15" type="primary">cas4</name>
    <name evidence="15" type="ORF">Mterra_00730</name>
</gene>
<evidence type="ECO:0000259" key="14">
    <source>
        <dbReference type="Pfam" id="PF01930"/>
    </source>
</evidence>
<name>A0A399F1B2_9DEIN</name>
<sequence length="209" mass="23243">MSPELRGMGSSPIPISALQHYVYCPRQCALIHLEQVWDENLYTLRGRRAHEGVDVPEGVVREGVRVEYALPLWSDRLGIAGRADVVEFADGLPYPVEHKVGSRWAKRADQVQLCAQGMCLEEMFGVRVPAGALFYKASRRRLEVAFTPELRAEVERIVAEVRRLLEQDQLPPPVADARCPHCSLIDTCMPYVSSAMAAHLPSPPSSGEP</sequence>
<evidence type="ECO:0000256" key="7">
    <source>
        <dbReference type="ARBA" id="ARBA00022801"/>
    </source>
</evidence>
<dbReference type="Gene3D" id="3.90.320.10">
    <property type="match status" value="1"/>
</dbReference>
<dbReference type="GO" id="GO:0051607">
    <property type="term" value="P:defense response to virus"/>
    <property type="evidence" value="ECO:0007669"/>
    <property type="project" value="UniProtKB-KW"/>
</dbReference>
<evidence type="ECO:0000256" key="11">
    <source>
        <dbReference type="ARBA" id="ARBA00023118"/>
    </source>
</evidence>
<evidence type="ECO:0000256" key="8">
    <source>
        <dbReference type="ARBA" id="ARBA00022839"/>
    </source>
</evidence>
<proteinExistence type="inferred from homology"/>
<comment type="cofactor">
    <cofactor evidence="1">
        <name>[4Fe-4S] cluster</name>
        <dbReference type="ChEBI" id="CHEBI:49883"/>
    </cofactor>
</comment>
<evidence type="ECO:0000256" key="2">
    <source>
        <dbReference type="ARBA" id="ARBA00009189"/>
    </source>
</evidence>
<reference evidence="15 16" key="1">
    <citation type="submission" date="2018-08" db="EMBL/GenBank/DDBJ databases">
        <title>Meiothermus terrae DSM 26712 genome sequencing project.</title>
        <authorList>
            <person name="Da Costa M.S."/>
            <person name="Albuquerque L."/>
            <person name="Raposo P."/>
            <person name="Froufe H.J.C."/>
            <person name="Barroso C.S."/>
            <person name="Egas C."/>
        </authorList>
    </citation>
    <scope>NUCLEOTIDE SEQUENCE [LARGE SCALE GENOMIC DNA]</scope>
    <source>
        <strain evidence="15 16">DSM 26712</strain>
    </source>
</reference>
<dbReference type="PANTHER" id="PTHR36531:SF6">
    <property type="entry name" value="DNA REPLICATION ATP-DEPENDENT HELICASE_NUCLEASE DNA2"/>
    <property type="match status" value="1"/>
</dbReference>
<evidence type="ECO:0000256" key="10">
    <source>
        <dbReference type="ARBA" id="ARBA00023014"/>
    </source>
</evidence>
<dbReference type="NCBIfam" id="TIGR00372">
    <property type="entry name" value="cas4"/>
    <property type="match status" value="1"/>
</dbReference>
<feature type="domain" description="DUF83" evidence="14">
    <location>
        <begin position="16"/>
        <end position="189"/>
    </location>
</feature>
<dbReference type="InterPro" id="IPR013343">
    <property type="entry name" value="CRISPR-assoc_prot_Cas4"/>
</dbReference>
<keyword evidence="5 13" id="KW-0540">Nuclease</keyword>
<evidence type="ECO:0000313" key="15">
    <source>
        <dbReference type="EMBL" id="RIH89770.1"/>
    </source>
</evidence>
<dbReference type="CDD" id="cd09637">
    <property type="entry name" value="Cas4_I-A_I-B_I-C_I-D_II-B"/>
    <property type="match status" value="1"/>
</dbReference>
<keyword evidence="9 13" id="KW-0408">Iron</keyword>
<keyword evidence="8 13" id="KW-0269">Exonuclease</keyword>
<comment type="cofactor">
    <cofactor evidence="13">
        <name>Mg(2+)</name>
        <dbReference type="ChEBI" id="CHEBI:18420"/>
    </cofactor>
    <cofactor evidence="13">
        <name>Mn(2+)</name>
        <dbReference type="ChEBI" id="CHEBI:29035"/>
    </cofactor>
    <text evidence="13">Mg(2+) or Mn(2+) required for ssDNA cleavage activity.</text>
</comment>
<dbReference type="GO" id="GO:0046872">
    <property type="term" value="F:metal ion binding"/>
    <property type="evidence" value="ECO:0007669"/>
    <property type="project" value="UniProtKB-KW"/>
</dbReference>
<evidence type="ECO:0000313" key="16">
    <source>
        <dbReference type="Proteomes" id="UP000265715"/>
    </source>
</evidence>
<comment type="caution">
    <text evidence="15">The sequence shown here is derived from an EMBL/GenBank/DDBJ whole genome shotgun (WGS) entry which is preliminary data.</text>
</comment>
<dbReference type="PANTHER" id="PTHR36531">
    <property type="entry name" value="CRISPR-ASSOCIATED EXONUCLEASE CAS4"/>
    <property type="match status" value="1"/>
</dbReference>
<dbReference type="InterPro" id="IPR022765">
    <property type="entry name" value="Dna2/Cas4_DUF83"/>
</dbReference>
<dbReference type="InterPro" id="IPR011604">
    <property type="entry name" value="PDDEXK-like_dom_sf"/>
</dbReference>
<evidence type="ECO:0000256" key="3">
    <source>
        <dbReference type="ARBA" id="ARBA00012768"/>
    </source>
</evidence>
<dbReference type="AlphaFoldDB" id="A0A399F1B2"/>
<dbReference type="GO" id="GO:0004527">
    <property type="term" value="F:exonuclease activity"/>
    <property type="evidence" value="ECO:0007669"/>
    <property type="project" value="UniProtKB-KW"/>
</dbReference>
<keyword evidence="7 13" id="KW-0378">Hydrolase</keyword>
<keyword evidence="10 13" id="KW-0411">Iron-sulfur</keyword>
<keyword evidence="6 13" id="KW-0479">Metal-binding</keyword>